<dbReference type="STRING" id="882082.SaccyDRAFT_1083"/>
<dbReference type="InterPro" id="IPR003399">
    <property type="entry name" value="Mce/MlaD"/>
</dbReference>
<reference evidence="4 5" key="1">
    <citation type="submission" date="2011-11" db="EMBL/GenBank/DDBJ databases">
        <title>The Noncontiguous Finished sequence of Saccharomonospora cyanea NA-134.</title>
        <authorList>
            <consortium name="US DOE Joint Genome Institute"/>
            <person name="Lucas S."/>
            <person name="Han J."/>
            <person name="Lapidus A."/>
            <person name="Cheng J.-F."/>
            <person name="Goodwin L."/>
            <person name="Pitluck S."/>
            <person name="Peters L."/>
            <person name="Ovchinnikova G."/>
            <person name="Lu M."/>
            <person name="Detter J.C."/>
            <person name="Han C."/>
            <person name="Tapia R."/>
            <person name="Land M."/>
            <person name="Hauser L."/>
            <person name="Kyrpides N."/>
            <person name="Ivanova N."/>
            <person name="Pagani I."/>
            <person name="Brambilla E.-M."/>
            <person name="Klenk H.-P."/>
            <person name="Woyke T."/>
        </authorList>
    </citation>
    <scope>NUCLEOTIDE SEQUENCE [LARGE SCALE GENOMIC DNA]</scope>
    <source>
        <strain evidence="4 5">NA-134</strain>
    </source>
</reference>
<feature type="domain" description="Mce/MlaD" evidence="2">
    <location>
        <begin position="41"/>
        <end position="116"/>
    </location>
</feature>
<dbReference type="RefSeq" id="WP_005454303.1">
    <property type="nucleotide sequence ID" value="NZ_CM001440.1"/>
</dbReference>
<proteinExistence type="predicted"/>
<evidence type="ECO:0000259" key="2">
    <source>
        <dbReference type="Pfam" id="PF02470"/>
    </source>
</evidence>
<evidence type="ECO:0000256" key="1">
    <source>
        <dbReference type="SAM" id="MobiDB-lite"/>
    </source>
</evidence>
<sequence>MKNTRLRKLGVRLTGLAFCLVLVLLVDLSVRIYDKEFTESVSVTLRTDRVGNQLRENSDVKARGVLVGEVRSIEAAPDGAEIELALDPETVSRLPKDVTALLVPKTLFGERYVQLSIPDGSTAAPLADGDVIDQDRSENAIELERAFDELLPVLKSVQPQKLASTLSAVATALDGRGELVGDTLVQAANYLEEFNPNLPGLHDNIRDLGEVAQLYGDISPDLLDALTDTAVTLGTVDEQGRQLRELYGQVTTTSADVTAFLRANADNLIRLSAESRAPLEAAARYSPSFACTLRALDELKPAMDAVLGEGTDQPGLRLHGSVVSEPRGAYRPGADDPAYTVDSGPRCYPSGVAPREGMSPAPPGDGAAALVPDSGSEKADGTGLGLPNSPQERQLLSTLLAGELGVDLDEVPDWSSVLVGPVYRGTEVTLK</sequence>
<dbReference type="GO" id="GO:0005576">
    <property type="term" value="C:extracellular region"/>
    <property type="evidence" value="ECO:0007669"/>
    <property type="project" value="TreeGrafter"/>
</dbReference>
<keyword evidence="5" id="KW-1185">Reference proteome</keyword>
<dbReference type="InterPro" id="IPR024516">
    <property type="entry name" value="Mce_C"/>
</dbReference>
<gene>
    <name evidence="4" type="ORF">SaccyDRAFT_1083</name>
</gene>
<dbReference type="eggNOG" id="COG1463">
    <property type="taxonomic scope" value="Bacteria"/>
</dbReference>
<feature type="region of interest" description="Disordered" evidence="1">
    <location>
        <begin position="317"/>
        <end position="390"/>
    </location>
</feature>
<accession>H5XNG6</accession>
<dbReference type="AlphaFoldDB" id="H5XNG6"/>
<dbReference type="InterPro" id="IPR005693">
    <property type="entry name" value="Mce"/>
</dbReference>
<dbReference type="PANTHER" id="PTHR33371">
    <property type="entry name" value="INTERMEMBRANE PHOSPHOLIPID TRANSPORT SYSTEM BINDING PROTEIN MLAD-RELATED"/>
    <property type="match status" value="1"/>
</dbReference>
<dbReference type="Pfam" id="PF11887">
    <property type="entry name" value="Mce4_CUP1"/>
    <property type="match status" value="1"/>
</dbReference>
<dbReference type="Proteomes" id="UP000002791">
    <property type="component" value="Chromosome"/>
</dbReference>
<dbReference type="EMBL" id="CM001440">
    <property type="protein sequence ID" value="EHR59994.1"/>
    <property type="molecule type" value="Genomic_DNA"/>
</dbReference>
<name>H5XNG6_9PSEU</name>
<feature type="domain" description="Mammalian cell entry C-terminal" evidence="3">
    <location>
        <begin position="123"/>
        <end position="345"/>
    </location>
</feature>
<dbReference type="OrthoDB" id="3460188at2"/>
<organism evidence="4 5">
    <name type="scientific">Saccharomonospora cyanea NA-134</name>
    <dbReference type="NCBI Taxonomy" id="882082"/>
    <lineage>
        <taxon>Bacteria</taxon>
        <taxon>Bacillati</taxon>
        <taxon>Actinomycetota</taxon>
        <taxon>Actinomycetes</taxon>
        <taxon>Pseudonocardiales</taxon>
        <taxon>Pseudonocardiaceae</taxon>
        <taxon>Saccharomonospora</taxon>
    </lineage>
</organism>
<dbReference type="InterPro" id="IPR052336">
    <property type="entry name" value="MlaD_Phospholipid_Transporter"/>
</dbReference>
<dbReference type="HOGENOM" id="CLU_040159_2_0_11"/>
<evidence type="ECO:0000313" key="4">
    <source>
        <dbReference type="EMBL" id="EHR59994.1"/>
    </source>
</evidence>
<evidence type="ECO:0000313" key="5">
    <source>
        <dbReference type="Proteomes" id="UP000002791"/>
    </source>
</evidence>
<dbReference type="Pfam" id="PF02470">
    <property type="entry name" value="MlaD"/>
    <property type="match status" value="1"/>
</dbReference>
<dbReference type="PANTHER" id="PTHR33371:SF19">
    <property type="entry name" value="MCE-FAMILY PROTEIN MCE4A"/>
    <property type="match status" value="1"/>
</dbReference>
<dbReference type="GO" id="GO:0051701">
    <property type="term" value="P:biological process involved in interaction with host"/>
    <property type="evidence" value="ECO:0007669"/>
    <property type="project" value="TreeGrafter"/>
</dbReference>
<protein>
    <submittedName>
        <fullName evidence="4">ABC-type transport system involved in resistance to organic solvents, periplasmic component</fullName>
    </submittedName>
</protein>
<dbReference type="NCBIfam" id="TIGR00996">
    <property type="entry name" value="Mtu_fam_mce"/>
    <property type="match status" value="1"/>
</dbReference>
<evidence type="ECO:0000259" key="3">
    <source>
        <dbReference type="Pfam" id="PF11887"/>
    </source>
</evidence>